<sequence>MNEIGNDSLNENEKLVLEMLKYDFDEKEISQKLGISEHTVNSHKSKLERLGLI</sequence>
<dbReference type="EMBL" id="DVIU01000142">
    <property type="protein sequence ID" value="HIS36434.1"/>
    <property type="molecule type" value="Genomic_DNA"/>
</dbReference>
<evidence type="ECO:0000313" key="2">
    <source>
        <dbReference type="EMBL" id="HIS36434.1"/>
    </source>
</evidence>
<dbReference type="Proteomes" id="UP000823928">
    <property type="component" value="Unassembled WGS sequence"/>
</dbReference>
<protein>
    <recommendedName>
        <fullName evidence="1">HTH luxR-type domain-containing protein</fullName>
    </recommendedName>
</protein>
<dbReference type="AlphaFoldDB" id="A0A9D1EZI6"/>
<dbReference type="Pfam" id="PF00196">
    <property type="entry name" value="GerE"/>
    <property type="match status" value="1"/>
</dbReference>
<proteinExistence type="predicted"/>
<evidence type="ECO:0000259" key="1">
    <source>
        <dbReference type="PROSITE" id="PS50043"/>
    </source>
</evidence>
<feature type="domain" description="HTH luxR-type" evidence="1">
    <location>
        <begin position="2"/>
        <end position="53"/>
    </location>
</feature>
<evidence type="ECO:0000313" key="3">
    <source>
        <dbReference type="Proteomes" id="UP000823928"/>
    </source>
</evidence>
<dbReference type="SUPFAM" id="SSF46894">
    <property type="entry name" value="C-terminal effector domain of the bipartite response regulators"/>
    <property type="match status" value="1"/>
</dbReference>
<organism evidence="2 3">
    <name type="scientific">Candidatus Scatousia excrementigallinarum</name>
    <dbReference type="NCBI Taxonomy" id="2840935"/>
    <lineage>
        <taxon>Bacteria</taxon>
        <taxon>Candidatus Scatousia</taxon>
    </lineage>
</organism>
<dbReference type="Gene3D" id="1.10.10.10">
    <property type="entry name" value="Winged helix-like DNA-binding domain superfamily/Winged helix DNA-binding domain"/>
    <property type="match status" value="1"/>
</dbReference>
<name>A0A9D1EZI6_9BACT</name>
<dbReference type="InterPro" id="IPR000792">
    <property type="entry name" value="Tscrpt_reg_LuxR_C"/>
</dbReference>
<accession>A0A9D1EZI6</accession>
<comment type="caution">
    <text evidence="2">The sequence shown here is derived from an EMBL/GenBank/DDBJ whole genome shotgun (WGS) entry which is preliminary data.</text>
</comment>
<gene>
    <name evidence="2" type="ORF">IAC10_07375</name>
</gene>
<dbReference type="InterPro" id="IPR036388">
    <property type="entry name" value="WH-like_DNA-bd_sf"/>
</dbReference>
<dbReference type="InterPro" id="IPR016032">
    <property type="entry name" value="Sig_transdc_resp-reg_C-effctor"/>
</dbReference>
<dbReference type="GO" id="GO:0003677">
    <property type="term" value="F:DNA binding"/>
    <property type="evidence" value="ECO:0007669"/>
    <property type="project" value="InterPro"/>
</dbReference>
<reference evidence="2" key="1">
    <citation type="submission" date="2020-10" db="EMBL/GenBank/DDBJ databases">
        <authorList>
            <person name="Gilroy R."/>
        </authorList>
    </citation>
    <scope>NUCLEOTIDE SEQUENCE</scope>
    <source>
        <strain evidence="2">6276</strain>
    </source>
</reference>
<dbReference type="GO" id="GO:0006355">
    <property type="term" value="P:regulation of DNA-templated transcription"/>
    <property type="evidence" value="ECO:0007669"/>
    <property type="project" value="InterPro"/>
</dbReference>
<dbReference type="PROSITE" id="PS50043">
    <property type="entry name" value="HTH_LUXR_2"/>
    <property type="match status" value="1"/>
</dbReference>
<reference evidence="2" key="2">
    <citation type="journal article" date="2021" name="PeerJ">
        <title>Extensive microbial diversity within the chicken gut microbiome revealed by metagenomics and culture.</title>
        <authorList>
            <person name="Gilroy R."/>
            <person name="Ravi A."/>
            <person name="Getino M."/>
            <person name="Pursley I."/>
            <person name="Horton D.L."/>
            <person name="Alikhan N.F."/>
            <person name="Baker D."/>
            <person name="Gharbi K."/>
            <person name="Hall N."/>
            <person name="Watson M."/>
            <person name="Adriaenssens E.M."/>
            <person name="Foster-Nyarko E."/>
            <person name="Jarju S."/>
            <person name="Secka A."/>
            <person name="Antonio M."/>
            <person name="Oren A."/>
            <person name="Chaudhuri R.R."/>
            <person name="La Ragione R."/>
            <person name="Hildebrand F."/>
            <person name="Pallen M.J."/>
        </authorList>
    </citation>
    <scope>NUCLEOTIDE SEQUENCE</scope>
    <source>
        <strain evidence="2">6276</strain>
    </source>
</reference>